<gene>
    <name evidence="10" type="ORF">ADIAG_01237</name>
</gene>
<evidence type="ECO:0000256" key="2">
    <source>
        <dbReference type="ARBA" id="ARBA00005512"/>
    </source>
</evidence>
<evidence type="ECO:0000256" key="4">
    <source>
        <dbReference type="ARBA" id="ARBA00022824"/>
    </source>
</evidence>
<keyword evidence="11" id="KW-1185">Reference proteome</keyword>
<keyword evidence="5 7" id="KW-1133">Transmembrane helix</keyword>
<proteinExistence type="inferred from homology"/>
<evidence type="ECO:0000313" key="10">
    <source>
        <dbReference type="EMBL" id="EMQ99245.1"/>
    </source>
</evidence>
<feature type="transmembrane region" description="Helical" evidence="7">
    <location>
        <begin position="243"/>
        <end position="260"/>
    </location>
</feature>
<dbReference type="eggNOG" id="COG3011">
    <property type="taxonomic scope" value="Bacteria"/>
</dbReference>
<evidence type="ECO:0000256" key="3">
    <source>
        <dbReference type="ARBA" id="ARBA00022692"/>
    </source>
</evidence>
<dbReference type="InterPro" id="IPR057433">
    <property type="entry name" value="LMF1/2_C"/>
</dbReference>
<dbReference type="STRING" id="1276920.ADIAG_01237"/>
<keyword evidence="3 7" id="KW-0812">Transmembrane</keyword>
<protein>
    <recommendedName>
        <fullName evidence="12">Lipase maturation factor family protein</fullName>
    </recommendedName>
</protein>
<dbReference type="EMBL" id="AOCK01000003">
    <property type="protein sequence ID" value="EMQ99245.1"/>
    <property type="molecule type" value="Genomic_DNA"/>
</dbReference>
<evidence type="ECO:0000259" key="8">
    <source>
        <dbReference type="Pfam" id="PF06762"/>
    </source>
</evidence>
<evidence type="ECO:0000256" key="1">
    <source>
        <dbReference type="ARBA" id="ARBA00004477"/>
    </source>
</evidence>
<feature type="transmembrane region" description="Helical" evidence="7">
    <location>
        <begin position="267"/>
        <end position="288"/>
    </location>
</feature>
<evidence type="ECO:0008006" key="12">
    <source>
        <dbReference type="Google" id="ProtNLM"/>
    </source>
</evidence>
<dbReference type="Pfam" id="PF06762">
    <property type="entry name" value="LMF1"/>
    <property type="match status" value="1"/>
</dbReference>
<dbReference type="InterPro" id="IPR057434">
    <property type="entry name" value="LMF1/2_N"/>
</dbReference>
<keyword evidence="6 7" id="KW-0472">Membrane</keyword>
<dbReference type="AlphaFoldDB" id="M7MWC6"/>
<comment type="subcellular location">
    <subcellularLocation>
        <location evidence="1">Endoplasmic reticulum membrane</location>
        <topology evidence="1">Multi-pass membrane protein</topology>
    </subcellularLocation>
</comment>
<reference evidence="10 11" key="1">
    <citation type="journal article" date="2013" name="Genome Announc.">
        <title>Draft Genome Sequence of Arthrobacter gangotriensis Strain Lz1yT, Isolated from a Penguin Rookery Soil Sample Collected in Antarctica, near the Indian Station Dakshin Gangotri.</title>
        <authorList>
            <person name="Shivaji S."/>
            <person name="Ara S."/>
            <person name="Bandi S."/>
            <person name="Singh A."/>
            <person name="Kumar Pinnaka A."/>
        </authorList>
    </citation>
    <scope>NUCLEOTIDE SEQUENCE [LARGE SCALE GENOMIC DNA]</scope>
    <source>
        <strain evidence="10 11">Lz1y</strain>
    </source>
</reference>
<feature type="transmembrane region" description="Helical" evidence="7">
    <location>
        <begin position="303"/>
        <end position="324"/>
    </location>
</feature>
<dbReference type="InterPro" id="IPR009613">
    <property type="entry name" value="LMF"/>
</dbReference>
<accession>M7MWC6</accession>
<evidence type="ECO:0000256" key="7">
    <source>
        <dbReference type="SAM" id="Phobius"/>
    </source>
</evidence>
<feature type="domain" description="Lipase maturation factor 1/2 N-terminal" evidence="8">
    <location>
        <begin position="133"/>
        <end position="282"/>
    </location>
</feature>
<evidence type="ECO:0000256" key="6">
    <source>
        <dbReference type="ARBA" id="ARBA00023136"/>
    </source>
</evidence>
<feature type="transmembrane region" description="Helical" evidence="7">
    <location>
        <begin position="84"/>
        <end position="102"/>
    </location>
</feature>
<comment type="similarity">
    <text evidence="2">Belongs to the lipase maturation factor family.</text>
</comment>
<evidence type="ECO:0000259" key="9">
    <source>
        <dbReference type="Pfam" id="PF25179"/>
    </source>
</evidence>
<feature type="transmembrane region" description="Helical" evidence="7">
    <location>
        <begin position="109"/>
        <end position="125"/>
    </location>
</feature>
<organism evidence="10 11">
    <name type="scientific">Paeniglutamicibacter gangotriensis Lz1y</name>
    <dbReference type="NCBI Taxonomy" id="1276920"/>
    <lineage>
        <taxon>Bacteria</taxon>
        <taxon>Bacillati</taxon>
        <taxon>Actinomycetota</taxon>
        <taxon>Actinomycetes</taxon>
        <taxon>Micrococcales</taxon>
        <taxon>Micrococcaceae</taxon>
        <taxon>Paeniglutamicibacter</taxon>
    </lineage>
</organism>
<name>M7MWC6_9MICC</name>
<dbReference type="PATRIC" id="fig|1276920.7.peg.1228"/>
<evidence type="ECO:0000313" key="11">
    <source>
        <dbReference type="Proteomes" id="UP000012015"/>
    </source>
</evidence>
<feature type="domain" description="Lipase maturation factor 1/2 C-terminal" evidence="9">
    <location>
        <begin position="344"/>
        <end position="474"/>
    </location>
</feature>
<comment type="caution">
    <text evidence="10">The sequence shown here is derived from an EMBL/GenBank/DDBJ whole genome shotgun (WGS) entry which is preliminary data.</text>
</comment>
<dbReference type="GO" id="GO:0051604">
    <property type="term" value="P:protein maturation"/>
    <property type="evidence" value="ECO:0007669"/>
    <property type="project" value="InterPro"/>
</dbReference>
<dbReference type="Proteomes" id="UP000012015">
    <property type="component" value="Unassembled WGS sequence"/>
</dbReference>
<dbReference type="RefSeq" id="WP_007270433.1">
    <property type="nucleotide sequence ID" value="NZ_AOCK01000003.1"/>
</dbReference>
<dbReference type="Pfam" id="PF25179">
    <property type="entry name" value="LMF1_C"/>
    <property type="match status" value="1"/>
</dbReference>
<dbReference type="PANTHER" id="PTHR14463:SF10">
    <property type="entry name" value="LIPASE MATURATION FACTOR 1"/>
    <property type="match status" value="1"/>
</dbReference>
<sequence length="486" mass="54271">MAETARRIYAGPMEWLVAHDYYTAREILQRGVAAIYLVAFISTLNQFRALAGEHGLLPVPQLLDGAGARGPSLFSHVGYSDRKLVAVCAAGLVISSLLVAGLPQAGPPWLVLVAFLALWGLYMSIVNVGQVFYGFGWEMLLLEAGFTVGLLGSRQVPPPVPILLLVAWLVFRVEFGAGMIKWRGDPAWRNLTAMYFHHQTQPMPGPFSRTAHLAPNWWHRCEAAGNHAAQLAIPFLLFAPQPFATVAAGIIMVTQLWLVLTGNFAWLNWLTIVLACARISDPVLWQIFGRSPQESGPQPATPIWWTMLVLAATLLLVVLSLPALRNLFSSRQRMNASFNRWQLGNAYGAFGSVTRVRIEIVIEGTEDTSPNSAAWHEYGFKGKPGDVSSRPRQFAPYHLRLDWMMWFLPLGSIHQRWFHTLLDRLLQADARTLALLGRDPFSGRAPRFIRVLTYHYRFATAAEHRDTGDHWVREGRLLVIGPVARS</sequence>
<evidence type="ECO:0000256" key="5">
    <source>
        <dbReference type="ARBA" id="ARBA00022989"/>
    </source>
</evidence>
<dbReference type="PANTHER" id="PTHR14463">
    <property type="entry name" value="LIPASE MATURATION FACTOR"/>
    <property type="match status" value="1"/>
</dbReference>
<keyword evidence="4" id="KW-0256">Endoplasmic reticulum</keyword>